<comment type="caution">
    <text evidence="1">The sequence shown here is derived from an EMBL/GenBank/DDBJ whole genome shotgun (WGS) entry which is preliminary data.</text>
</comment>
<sequence>NHYQHHHSNNNYNKSFFLIFLQLPLGIRKSKKIKSLEHRISENAKAARKRAVDQFKTVSQMGIRVIMTERELGGPKRMVADGFASVLECMVLTELTKLAAVEGDGYKHSSSPHTPAENFHGVTLARAGLRCL</sequence>
<dbReference type="PANTHER" id="PTHR14049:SF9">
    <property type="entry name" value="PROCOLLAGEN-PROLINE 3-DIOXYGENASE"/>
    <property type="match status" value="1"/>
</dbReference>
<dbReference type="PANTHER" id="PTHR14049">
    <property type="entry name" value="LEPRECAN 1"/>
    <property type="match status" value="1"/>
</dbReference>
<accession>A0AAW0XYE2</accession>
<feature type="non-terminal residue" evidence="1">
    <location>
        <position position="1"/>
    </location>
</feature>
<organism evidence="1 2">
    <name type="scientific">Cherax quadricarinatus</name>
    <name type="common">Australian red claw crayfish</name>
    <dbReference type="NCBI Taxonomy" id="27406"/>
    <lineage>
        <taxon>Eukaryota</taxon>
        <taxon>Metazoa</taxon>
        <taxon>Ecdysozoa</taxon>
        <taxon>Arthropoda</taxon>
        <taxon>Crustacea</taxon>
        <taxon>Multicrustacea</taxon>
        <taxon>Malacostraca</taxon>
        <taxon>Eumalacostraca</taxon>
        <taxon>Eucarida</taxon>
        <taxon>Decapoda</taxon>
        <taxon>Pleocyemata</taxon>
        <taxon>Astacidea</taxon>
        <taxon>Parastacoidea</taxon>
        <taxon>Parastacidae</taxon>
        <taxon>Cherax</taxon>
    </lineage>
</organism>
<protein>
    <submittedName>
        <fullName evidence="1">Uncharacterized protein</fullName>
    </submittedName>
</protein>
<evidence type="ECO:0000313" key="1">
    <source>
        <dbReference type="EMBL" id="KAK8744338.1"/>
    </source>
</evidence>
<reference evidence="1 2" key="1">
    <citation type="journal article" date="2024" name="BMC Genomics">
        <title>Genome assembly of redclaw crayfish (Cherax quadricarinatus) provides insights into its immune adaptation and hypoxia tolerance.</title>
        <authorList>
            <person name="Liu Z."/>
            <person name="Zheng J."/>
            <person name="Li H."/>
            <person name="Fang K."/>
            <person name="Wang S."/>
            <person name="He J."/>
            <person name="Zhou D."/>
            <person name="Weng S."/>
            <person name="Chi M."/>
            <person name="Gu Z."/>
            <person name="He J."/>
            <person name="Li F."/>
            <person name="Wang M."/>
        </authorList>
    </citation>
    <scope>NUCLEOTIDE SEQUENCE [LARGE SCALE GENOMIC DNA]</scope>
    <source>
        <strain evidence="1">ZL_2023a</strain>
    </source>
</reference>
<dbReference type="EMBL" id="JARKIK010000022">
    <property type="protein sequence ID" value="KAK8744338.1"/>
    <property type="molecule type" value="Genomic_DNA"/>
</dbReference>
<dbReference type="AlphaFoldDB" id="A0AAW0XYE2"/>
<dbReference type="InterPro" id="IPR039575">
    <property type="entry name" value="P3H"/>
</dbReference>
<dbReference type="Proteomes" id="UP001445076">
    <property type="component" value="Unassembled WGS sequence"/>
</dbReference>
<gene>
    <name evidence="1" type="ORF">OTU49_000752</name>
</gene>
<dbReference type="GO" id="GO:0032963">
    <property type="term" value="P:collagen metabolic process"/>
    <property type="evidence" value="ECO:0007669"/>
    <property type="project" value="InterPro"/>
</dbReference>
<evidence type="ECO:0000313" key="2">
    <source>
        <dbReference type="Proteomes" id="UP001445076"/>
    </source>
</evidence>
<keyword evidence="2" id="KW-1185">Reference proteome</keyword>
<name>A0AAW0XYE2_CHEQU</name>
<proteinExistence type="predicted"/>